<keyword evidence="2" id="KW-1133">Transmembrane helix</keyword>
<feature type="compositionally biased region" description="Low complexity" evidence="1">
    <location>
        <begin position="91"/>
        <end position="112"/>
    </location>
</feature>
<feature type="transmembrane region" description="Helical" evidence="2">
    <location>
        <begin position="27"/>
        <end position="49"/>
    </location>
</feature>
<feature type="compositionally biased region" description="Basic residues" evidence="1">
    <location>
        <begin position="71"/>
        <end position="90"/>
    </location>
</feature>
<keyword evidence="2" id="KW-0472">Membrane</keyword>
<dbReference type="AlphaFoldDB" id="A0A834KUQ3"/>
<comment type="caution">
    <text evidence="3">The sequence shown here is derived from an EMBL/GenBank/DDBJ whole genome shotgun (WGS) entry which is preliminary data.</text>
</comment>
<dbReference type="Proteomes" id="UP000600918">
    <property type="component" value="Unassembled WGS sequence"/>
</dbReference>
<gene>
    <name evidence="3" type="ORF">H0235_013159</name>
</gene>
<feature type="region of interest" description="Disordered" evidence="1">
    <location>
        <begin position="71"/>
        <end position="145"/>
    </location>
</feature>
<evidence type="ECO:0000313" key="4">
    <source>
        <dbReference type="Proteomes" id="UP000600918"/>
    </source>
</evidence>
<feature type="compositionally biased region" description="Basic residues" evidence="1">
    <location>
        <begin position="113"/>
        <end position="123"/>
    </location>
</feature>
<keyword evidence="2" id="KW-0812">Transmembrane</keyword>
<proteinExistence type="predicted"/>
<name>A0A834KUQ3_VESPE</name>
<evidence type="ECO:0000256" key="2">
    <source>
        <dbReference type="SAM" id="Phobius"/>
    </source>
</evidence>
<reference evidence="3" key="1">
    <citation type="journal article" date="2020" name="G3 (Bethesda)">
        <title>High-Quality Assemblies for Three Invasive Social Wasps from the &lt;i&gt;Vespula&lt;/i&gt; Genus.</title>
        <authorList>
            <person name="Harrop T.W.R."/>
            <person name="Guhlin J."/>
            <person name="McLaughlin G.M."/>
            <person name="Permina E."/>
            <person name="Stockwell P."/>
            <person name="Gilligan J."/>
            <person name="Le Lec M.F."/>
            <person name="Gruber M.A.M."/>
            <person name="Quinn O."/>
            <person name="Lovegrove M."/>
            <person name="Duncan E.J."/>
            <person name="Remnant E.J."/>
            <person name="Van Eeckhoven J."/>
            <person name="Graham B."/>
            <person name="Knapp R.A."/>
            <person name="Langford K.W."/>
            <person name="Kronenberg Z."/>
            <person name="Press M.O."/>
            <person name="Eacker S.M."/>
            <person name="Wilson-Rankin E.E."/>
            <person name="Purcell J."/>
            <person name="Lester P.J."/>
            <person name="Dearden P.K."/>
        </authorList>
    </citation>
    <scope>NUCLEOTIDE SEQUENCE</scope>
    <source>
        <strain evidence="3">Volc-1</strain>
    </source>
</reference>
<protein>
    <submittedName>
        <fullName evidence="3">Uncharacterized protein</fullName>
    </submittedName>
</protein>
<evidence type="ECO:0000313" key="3">
    <source>
        <dbReference type="EMBL" id="KAF7413308.1"/>
    </source>
</evidence>
<sequence length="245" mass="28730">MLLLIVDIILVFGVVGGFQTLLQLGTSGYVVSAVLVLIVGALLAILATVSHHLHHRRLEPLHESNSASILHHHRHLHHHHQRHHQHHHQQQRQQQQQQQQQQQEQEQQQQQRQRQRQHHRRHQENREESSPALHQQHSFLQDHHRHPGTQERWYAKVERFPHPVVPPLPSANARPTPCFLFFSYSSSPRQWYADYCYCRLLRKLDYGANLRTCFTLANSRLRNGLTSTTSKASEVGAWRRKKKGG</sequence>
<organism evidence="3 4">
    <name type="scientific">Vespula pensylvanica</name>
    <name type="common">Western yellow jacket</name>
    <name type="synonym">Wasp</name>
    <dbReference type="NCBI Taxonomy" id="30213"/>
    <lineage>
        <taxon>Eukaryota</taxon>
        <taxon>Metazoa</taxon>
        <taxon>Ecdysozoa</taxon>
        <taxon>Arthropoda</taxon>
        <taxon>Hexapoda</taxon>
        <taxon>Insecta</taxon>
        <taxon>Pterygota</taxon>
        <taxon>Neoptera</taxon>
        <taxon>Endopterygota</taxon>
        <taxon>Hymenoptera</taxon>
        <taxon>Apocrita</taxon>
        <taxon>Aculeata</taxon>
        <taxon>Vespoidea</taxon>
        <taxon>Vespidae</taxon>
        <taxon>Vespinae</taxon>
        <taxon>Vespula</taxon>
    </lineage>
</organism>
<dbReference type="EMBL" id="JACSDY010000012">
    <property type="protein sequence ID" value="KAF7413308.1"/>
    <property type="molecule type" value="Genomic_DNA"/>
</dbReference>
<accession>A0A834KUQ3</accession>
<evidence type="ECO:0000256" key="1">
    <source>
        <dbReference type="SAM" id="MobiDB-lite"/>
    </source>
</evidence>
<dbReference type="PANTHER" id="PTHR34993:SF1">
    <property type="entry name" value="TRANSMEMBRANE PROTEIN"/>
    <property type="match status" value="1"/>
</dbReference>
<dbReference type="PANTHER" id="PTHR34993">
    <property type="entry name" value="TRANSMEMBRANE PROTEIN"/>
    <property type="match status" value="1"/>
</dbReference>
<keyword evidence="4" id="KW-1185">Reference proteome</keyword>